<proteinExistence type="predicted"/>
<name>A0ABX0INC5_9FLAO</name>
<evidence type="ECO:0000313" key="2">
    <source>
        <dbReference type="Proteomes" id="UP000817854"/>
    </source>
</evidence>
<reference evidence="1 2" key="2">
    <citation type="submission" date="2019-05" db="EMBL/GenBank/DDBJ databases">
        <authorList>
            <person name="Lianzixin W."/>
        </authorList>
    </citation>
    <scope>NUCLEOTIDE SEQUENCE [LARGE SCALE GENOMIC DNA]</scope>
    <source>
        <strain evidence="1 2">EC11</strain>
    </source>
</reference>
<dbReference type="EMBL" id="VEVQ02000003">
    <property type="protein sequence ID" value="NHN25280.1"/>
    <property type="molecule type" value="Genomic_DNA"/>
</dbReference>
<keyword evidence="2" id="KW-1185">Reference proteome</keyword>
<reference evidence="1 2" key="3">
    <citation type="submission" date="2020-02" db="EMBL/GenBank/DDBJ databases">
        <title>Flavobacterium profundi sp. nov., isolated from a deep-sea seamount.</title>
        <authorList>
            <person name="Zhang D.-C."/>
        </authorList>
    </citation>
    <scope>NUCLEOTIDE SEQUENCE [LARGE SCALE GENOMIC DNA]</scope>
    <source>
        <strain evidence="1 2">EC11</strain>
    </source>
</reference>
<gene>
    <name evidence="1" type="ORF">FIA58_006275</name>
</gene>
<sequence length="77" mass="9062">MELSQSSFHFKINSNYEYQIFWITYEVMKICPNVELTSTKVDNQFYMISILNSNLTLSDIKIILLENSIDYELVLTA</sequence>
<organism evidence="1 2">
    <name type="scientific">Flavobacterium jejuense</name>
    <dbReference type="NCBI Taxonomy" id="1544455"/>
    <lineage>
        <taxon>Bacteria</taxon>
        <taxon>Pseudomonadati</taxon>
        <taxon>Bacteroidota</taxon>
        <taxon>Flavobacteriia</taxon>
        <taxon>Flavobacteriales</taxon>
        <taxon>Flavobacteriaceae</taxon>
        <taxon>Flavobacterium</taxon>
    </lineage>
</organism>
<reference evidence="2" key="1">
    <citation type="submission" date="2019-05" db="EMBL/GenBank/DDBJ databases">
        <title>Flavobacterium profundi sp. nov., isolated from a deep-sea seamount.</title>
        <authorList>
            <person name="Zhang D.-C."/>
        </authorList>
    </citation>
    <scope>NUCLEOTIDE SEQUENCE [LARGE SCALE GENOMIC DNA]</scope>
    <source>
        <strain evidence="2">EC11</strain>
    </source>
</reference>
<dbReference type="Proteomes" id="UP000817854">
    <property type="component" value="Unassembled WGS sequence"/>
</dbReference>
<accession>A0ABX0INC5</accession>
<comment type="caution">
    <text evidence="1">The sequence shown here is derived from an EMBL/GenBank/DDBJ whole genome shotgun (WGS) entry which is preliminary data.</text>
</comment>
<protein>
    <submittedName>
        <fullName evidence="1">Uncharacterized protein</fullName>
    </submittedName>
</protein>
<dbReference type="RefSeq" id="WP_140961291.1">
    <property type="nucleotide sequence ID" value="NZ_VEVQ02000003.1"/>
</dbReference>
<evidence type="ECO:0000313" key="1">
    <source>
        <dbReference type="EMBL" id="NHN25280.1"/>
    </source>
</evidence>